<gene>
    <name evidence="1" type="ORF">LCGC14_0334560</name>
</gene>
<accession>A0A0F9WMU3</accession>
<dbReference type="EMBL" id="LAZR01000239">
    <property type="protein sequence ID" value="KKN79948.1"/>
    <property type="molecule type" value="Genomic_DNA"/>
</dbReference>
<organism evidence="1">
    <name type="scientific">marine sediment metagenome</name>
    <dbReference type="NCBI Taxonomy" id="412755"/>
    <lineage>
        <taxon>unclassified sequences</taxon>
        <taxon>metagenomes</taxon>
        <taxon>ecological metagenomes</taxon>
    </lineage>
</organism>
<name>A0A0F9WMU3_9ZZZZ</name>
<evidence type="ECO:0000313" key="1">
    <source>
        <dbReference type="EMBL" id="KKN79948.1"/>
    </source>
</evidence>
<proteinExistence type="predicted"/>
<dbReference type="AlphaFoldDB" id="A0A0F9WMU3"/>
<protein>
    <submittedName>
        <fullName evidence="1">Uncharacterized protein</fullName>
    </submittedName>
</protein>
<comment type="caution">
    <text evidence="1">The sequence shown here is derived from an EMBL/GenBank/DDBJ whole genome shotgun (WGS) entry which is preliminary data.</text>
</comment>
<sequence length="664" mass="71575">MPEVLALYDVGLVATDAVLAKALGLPETTQIARRESRLRVFMLRAWDNRSGPAVTAGAVVATRGGTAKAVEAAVDKAMQPWVNDVNPRMASAVEDIYRLARTAGWRKGTGQTTAALTYDTPNLTEVLKAAPRTGFSVLPAFDLVDEEAVDALRGHQVFWIGDHYDENISKAVANSAREAIVEAGQDRAKAGQLVKKALEAELGRVVTPGGFHGSAAQYFEGLAANAATVSRAHGQMSSFMRIGATTFTITNPNDSRTCPICSHMDGKVFTVQQGAEQMSKELAAKSPDDIKKVHPWIGVPKMKALSPTPGVKGSKGQSDKLAKAGFSMPPFHFRCRDTVDITEDETFGEPLIPPTPTKPVAVPGAVPGAKPHPDDKILAGLLNSVPKSTTALGEGVNQAKVLNSVTPDGRKIRSVWKSVDTEKDLLRTGIDAGSYHSRDAAVYQLDRLLGGETVVPPTISRDLGGKFGRGSMQHFKSGAVTNRKVNLQGLKASDPTLRRTTLLDYISANDDRHGNNVMYTFSGSSNKPKALKLVAIDNGLSFPKGPPARYIFPTNNHSLKPDLLTLNAGQRRWVKEMSLDRVAEILNESGNIPKPAIRSTLVRIRSLQKDPKVIKKILDAKIIDLDNADLDNPVLDWMTRSSEAPGSLLDSAELSKIDKIIDKL</sequence>
<reference evidence="1" key="1">
    <citation type="journal article" date="2015" name="Nature">
        <title>Complex archaea that bridge the gap between prokaryotes and eukaryotes.</title>
        <authorList>
            <person name="Spang A."/>
            <person name="Saw J.H."/>
            <person name="Jorgensen S.L."/>
            <person name="Zaremba-Niedzwiedzka K."/>
            <person name="Martijn J."/>
            <person name="Lind A.E."/>
            <person name="van Eijk R."/>
            <person name="Schleper C."/>
            <person name="Guy L."/>
            <person name="Ettema T.J."/>
        </authorList>
    </citation>
    <scope>NUCLEOTIDE SEQUENCE</scope>
</reference>